<evidence type="ECO:0000313" key="1">
    <source>
        <dbReference type="EMBL" id="PHL20340.1"/>
    </source>
</evidence>
<evidence type="ECO:0000313" key="2">
    <source>
        <dbReference type="Proteomes" id="UP000224303"/>
    </source>
</evidence>
<dbReference type="RefSeq" id="WP_002335853.1">
    <property type="nucleotide sequence ID" value="NZ_CP025685.1"/>
</dbReference>
<name>A0A2D0C709_ENTFC</name>
<organism evidence="1 2">
    <name type="scientific">Enterococcus faecium</name>
    <name type="common">Streptococcus faecium</name>
    <dbReference type="NCBI Taxonomy" id="1352"/>
    <lineage>
        <taxon>Bacteria</taxon>
        <taxon>Bacillati</taxon>
        <taxon>Bacillota</taxon>
        <taxon>Bacilli</taxon>
        <taxon>Lactobacillales</taxon>
        <taxon>Enterococcaceae</taxon>
        <taxon>Enterococcus</taxon>
    </lineage>
</organism>
<dbReference type="AlphaFoldDB" id="A0A2D0C709"/>
<reference evidence="1 2" key="1">
    <citation type="submission" date="2017-10" db="EMBL/GenBank/DDBJ databases">
        <title>Draft genomes of the Enterococcus faecium isolated from human feces before and after Helicobacter pylori eradication therapy.</title>
        <authorList>
            <person name="Prianichniikov N.A."/>
            <person name="Glushchenko O.E."/>
            <person name="Malakhova M.V."/>
        </authorList>
    </citation>
    <scope>NUCLEOTIDE SEQUENCE [LARGE SCALE GENOMIC DNA]</scope>
    <source>
        <strain evidence="1 2">Hp_5-7</strain>
    </source>
</reference>
<protein>
    <submittedName>
        <fullName evidence="1">Uncharacterized protein</fullName>
    </submittedName>
</protein>
<sequence length="107" mass="11930">MSNNFSGFDDLTSHLNKMSKAAQELDGDNEIPMADLLTDSFISKNTSCQSLDEFFEKSGFDVSSEEAFAAIPDEDMDRFVSQNSNFNTWTDMLGTATQEYVAKKLGF</sequence>
<dbReference type="Proteomes" id="UP000224303">
    <property type="component" value="Unassembled WGS sequence"/>
</dbReference>
<proteinExistence type="predicted"/>
<gene>
    <name evidence="1" type="ORF">CQR37_15000</name>
</gene>
<comment type="caution">
    <text evidence="1">The sequence shown here is derived from an EMBL/GenBank/DDBJ whole genome shotgun (WGS) entry which is preliminary data.</text>
</comment>
<dbReference type="EMBL" id="PCGC01000161">
    <property type="protein sequence ID" value="PHL20340.1"/>
    <property type="molecule type" value="Genomic_DNA"/>
</dbReference>
<accession>A0A2D0C709</accession>